<evidence type="ECO:0000256" key="3">
    <source>
        <dbReference type="ARBA" id="ARBA00004496"/>
    </source>
</evidence>
<evidence type="ECO:0000256" key="12">
    <source>
        <dbReference type="ARBA" id="ARBA00022960"/>
    </source>
</evidence>
<keyword evidence="20" id="KW-1185">Reference proteome</keyword>
<keyword evidence="12" id="KW-0133">Cell shape</keyword>
<evidence type="ECO:0000256" key="14">
    <source>
        <dbReference type="ARBA" id="ARBA00023211"/>
    </source>
</evidence>
<dbReference type="PANTHER" id="PTHR23132:SF25">
    <property type="entry name" value="D-ALANINE--D-ALANINE LIGASE A"/>
    <property type="match status" value="1"/>
</dbReference>
<sequence>MSQKPRRILVLAGGQSEEHEVSLMSARAVTREAEAAGFECTVQVVTREGGILGPAQSRVALAEGNASKGGTHWGALATAAQACDVVFPLIHGTLGEDGTLQGFLTLLGRPFIGSQTLASAVCMDKSMAKEVLKAHSIPQTDYLTITSEQWQTTSDTMATRITQNLAKPWFIKPANSGSSVGISRASDSKRLAQGIEEAFTYDRRIVVEAGVEKAREIEVGILGNGRPEASEVGEITYQAEFYDYHAKYHDNRSKIHIPADVPTSIAERVKEMAVQAYVLLDCAGFARIDFFYQPEHQNVLLNEINTLPGFTPVSMFPSLWQAKGVSYSALIQKLVDLALERHRELRHARARGPALLRVSGAYC</sequence>
<dbReference type="InterPro" id="IPR011761">
    <property type="entry name" value="ATP-grasp"/>
</dbReference>
<dbReference type="Gene3D" id="3.40.50.20">
    <property type="match status" value="1"/>
</dbReference>
<dbReference type="Proteomes" id="UP000245783">
    <property type="component" value="Unassembled WGS sequence"/>
</dbReference>
<evidence type="ECO:0000256" key="7">
    <source>
        <dbReference type="ARBA" id="ARBA00022598"/>
    </source>
</evidence>
<organism evidence="19 20">
    <name type="scientific">Ceraceosorus guamensis</name>
    <dbReference type="NCBI Taxonomy" id="1522189"/>
    <lineage>
        <taxon>Eukaryota</taxon>
        <taxon>Fungi</taxon>
        <taxon>Dikarya</taxon>
        <taxon>Basidiomycota</taxon>
        <taxon>Ustilaginomycotina</taxon>
        <taxon>Exobasidiomycetes</taxon>
        <taxon>Ceraceosorales</taxon>
        <taxon>Ceraceosoraceae</taxon>
        <taxon>Ceraceosorus</taxon>
    </lineage>
</organism>
<dbReference type="Gene3D" id="3.30.1490.20">
    <property type="entry name" value="ATP-grasp fold, A domain"/>
    <property type="match status" value="1"/>
</dbReference>
<dbReference type="SUPFAM" id="SSF52440">
    <property type="entry name" value="PreATP-grasp domain"/>
    <property type="match status" value="1"/>
</dbReference>
<evidence type="ECO:0000313" key="19">
    <source>
        <dbReference type="EMBL" id="PWN46208.1"/>
    </source>
</evidence>
<evidence type="ECO:0000256" key="15">
    <source>
        <dbReference type="ARBA" id="ARBA00023316"/>
    </source>
</evidence>
<dbReference type="STRING" id="1522189.A0A316WB59"/>
<evidence type="ECO:0000313" key="20">
    <source>
        <dbReference type="Proteomes" id="UP000245783"/>
    </source>
</evidence>
<dbReference type="NCBIfam" id="NF002528">
    <property type="entry name" value="PRK01966.1-4"/>
    <property type="match status" value="1"/>
</dbReference>
<dbReference type="GO" id="GO:0005524">
    <property type="term" value="F:ATP binding"/>
    <property type="evidence" value="ECO:0007669"/>
    <property type="project" value="UniProtKB-UniRule"/>
</dbReference>
<dbReference type="PROSITE" id="PS00843">
    <property type="entry name" value="DALA_DALA_LIGASE_1"/>
    <property type="match status" value="1"/>
</dbReference>
<protein>
    <submittedName>
        <fullName evidence="19">D-alanyl-alanine synthetase A</fullName>
    </submittedName>
</protein>
<comment type="pathway">
    <text evidence="4">Cell wall biogenesis; peptidoglycan biosynthesis.</text>
</comment>
<keyword evidence="11" id="KW-0460">Magnesium</keyword>
<evidence type="ECO:0000256" key="2">
    <source>
        <dbReference type="ARBA" id="ARBA00001946"/>
    </source>
</evidence>
<dbReference type="PROSITE" id="PS50975">
    <property type="entry name" value="ATP_GRASP"/>
    <property type="match status" value="1"/>
</dbReference>
<dbReference type="GO" id="GO:0046872">
    <property type="term" value="F:metal ion binding"/>
    <property type="evidence" value="ECO:0007669"/>
    <property type="project" value="UniProtKB-KW"/>
</dbReference>
<keyword evidence="15" id="KW-0961">Cell wall biogenesis/degradation</keyword>
<dbReference type="InterPro" id="IPR011095">
    <property type="entry name" value="Dala_Dala_lig_C"/>
</dbReference>
<dbReference type="Gene3D" id="3.30.470.20">
    <property type="entry name" value="ATP-grasp fold, B domain"/>
    <property type="match status" value="1"/>
</dbReference>
<evidence type="ECO:0000256" key="6">
    <source>
        <dbReference type="ARBA" id="ARBA00022490"/>
    </source>
</evidence>
<dbReference type="InterPro" id="IPR016185">
    <property type="entry name" value="PreATP-grasp_dom_sf"/>
</dbReference>
<dbReference type="OrthoDB" id="2013972at2759"/>
<feature type="domain" description="ATP-grasp" evidence="18">
    <location>
        <begin position="129"/>
        <end position="336"/>
    </location>
</feature>
<keyword evidence="7" id="KW-0436">Ligase</keyword>
<evidence type="ECO:0000256" key="8">
    <source>
        <dbReference type="ARBA" id="ARBA00022723"/>
    </source>
</evidence>
<keyword evidence="10 17" id="KW-0067">ATP-binding</keyword>
<dbReference type="FunFam" id="3.30.1490.20:FF:000007">
    <property type="entry name" value="D-alanine--D-alanine ligase"/>
    <property type="match status" value="1"/>
</dbReference>
<keyword evidence="9 17" id="KW-0547">Nucleotide-binding</keyword>
<evidence type="ECO:0000256" key="13">
    <source>
        <dbReference type="ARBA" id="ARBA00022984"/>
    </source>
</evidence>
<dbReference type="GO" id="GO:0005829">
    <property type="term" value="C:cytosol"/>
    <property type="evidence" value="ECO:0007669"/>
    <property type="project" value="TreeGrafter"/>
</dbReference>
<dbReference type="HAMAP" id="MF_00047">
    <property type="entry name" value="Dala_Dala_lig"/>
    <property type="match status" value="1"/>
</dbReference>
<keyword evidence="8" id="KW-0479">Metal-binding</keyword>
<dbReference type="NCBIfam" id="TIGR01205">
    <property type="entry name" value="D_ala_D_alaTIGR"/>
    <property type="match status" value="1"/>
</dbReference>
<dbReference type="RefSeq" id="XP_025373368.1">
    <property type="nucleotide sequence ID" value="XM_025517304.1"/>
</dbReference>
<gene>
    <name evidence="19" type="ORF">IE81DRAFT_4</name>
</gene>
<reference evidence="19 20" key="1">
    <citation type="journal article" date="2018" name="Mol. Biol. Evol.">
        <title>Broad Genomic Sampling Reveals a Smut Pathogenic Ancestry of the Fungal Clade Ustilaginomycotina.</title>
        <authorList>
            <person name="Kijpornyongpan T."/>
            <person name="Mondo S.J."/>
            <person name="Barry K."/>
            <person name="Sandor L."/>
            <person name="Lee J."/>
            <person name="Lipzen A."/>
            <person name="Pangilinan J."/>
            <person name="LaButti K."/>
            <person name="Hainaut M."/>
            <person name="Henrissat B."/>
            <person name="Grigoriev I.V."/>
            <person name="Spatafora J.W."/>
            <person name="Aime M.C."/>
        </authorList>
    </citation>
    <scope>NUCLEOTIDE SEQUENCE [LARGE SCALE GENOMIC DNA]</scope>
    <source>
        <strain evidence="19 20">MCA 4658</strain>
    </source>
</reference>
<evidence type="ECO:0000256" key="4">
    <source>
        <dbReference type="ARBA" id="ARBA00004752"/>
    </source>
</evidence>
<evidence type="ECO:0000259" key="18">
    <source>
        <dbReference type="PROSITE" id="PS50975"/>
    </source>
</evidence>
<evidence type="ECO:0000256" key="16">
    <source>
        <dbReference type="ARBA" id="ARBA00060592"/>
    </source>
</evidence>
<evidence type="ECO:0000256" key="5">
    <source>
        <dbReference type="ARBA" id="ARBA00010871"/>
    </source>
</evidence>
<keyword evidence="6" id="KW-0963">Cytoplasm</keyword>
<keyword evidence="13" id="KW-0573">Peptidoglycan synthesis</keyword>
<proteinExistence type="inferred from homology"/>
<keyword evidence="14" id="KW-0464">Manganese</keyword>
<evidence type="ECO:0000256" key="9">
    <source>
        <dbReference type="ARBA" id="ARBA00022741"/>
    </source>
</evidence>
<dbReference type="InterPro" id="IPR005905">
    <property type="entry name" value="D_ala_D_ala"/>
</dbReference>
<dbReference type="Pfam" id="PF07478">
    <property type="entry name" value="Dala_Dala_lig_C"/>
    <property type="match status" value="1"/>
</dbReference>
<evidence type="ECO:0000256" key="1">
    <source>
        <dbReference type="ARBA" id="ARBA00001936"/>
    </source>
</evidence>
<dbReference type="InParanoid" id="A0A316WB59"/>
<comment type="pathway">
    <text evidence="16">Glycan biosynthesis.</text>
</comment>
<dbReference type="InterPro" id="IPR013815">
    <property type="entry name" value="ATP_grasp_subdomain_1"/>
</dbReference>
<dbReference type="InterPro" id="IPR011127">
    <property type="entry name" value="Dala_Dala_lig_N"/>
</dbReference>
<dbReference type="FunFam" id="3.30.470.20:FF:000008">
    <property type="entry name" value="D-alanine--D-alanine ligase"/>
    <property type="match status" value="1"/>
</dbReference>
<comment type="cofactor">
    <cofactor evidence="1">
        <name>Mn(2+)</name>
        <dbReference type="ChEBI" id="CHEBI:29035"/>
    </cofactor>
</comment>
<dbReference type="Pfam" id="PF01820">
    <property type="entry name" value="Dala_Dala_lig_N"/>
    <property type="match status" value="1"/>
</dbReference>
<dbReference type="GO" id="GO:0008716">
    <property type="term" value="F:D-alanine-D-alanine ligase activity"/>
    <property type="evidence" value="ECO:0007669"/>
    <property type="project" value="InterPro"/>
</dbReference>
<dbReference type="PROSITE" id="PS00844">
    <property type="entry name" value="DALA_DALA_LIGASE_2"/>
    <property type="match status" value="1"/>
</dbReference>
<accession>A0A316WB59</accession>
<dbReference type="SUPFAM" id="SSF56059">
    <property type="entry name" value="Glutathione synthetase ATP-binding domain-like"/>
    <property type="match status" value="1"/>
</dbReference>
<name>A0A316WB59_9BASI</name>
<dbReference type="AlphaFoldDB" id="A0A316WB59"/>
<dbReference type="GeneID" id="37039174"/>
<evidence type="ECO:0000256" key="17">
    <source>
        <dbReference type="PROSITE-ProRule" id="PRU00409"/>
    </source>
</evidence>
<dbReference type="GO" id="GO:0071555">
    <property type="term" value="P:cell wall organization"/>
    <property type="evidence" value="ECO:0007669"/>
    <property type="project" value="UniProtKB-KW"/>
</dbReference>
<dbReference type="PIRSF" id="PIRSF039102">
    <property type="entry name" value="Ddl/VanB"/>
    <property type="match status" value="1"/>
</dbReference>
<dbReference type="PANTHER" id="PTHR23132">
    <property type="entry name" value="D-ALANINE--D-ALANINE LIGASE"/>
    <property type="match status" value="1"/>
</dbReference>
<comment type="subcellular location">
    <subcellularLocation>
        <location evidence="3">Cytoplasm</location>
    </subcellularLocation>
</comment>
<comment type="similarity">
    <text evidence="5">Belongs to the D-alanine--D-alanine ligase family.</text>
</comment>
<comment type="cofactor">
    <cofactor evidence="2">
        <name>Mg(2+)</name>
        <dbReference type="ChEBI" id="CHEBI:18420"/>
    </cofactor>
</comment>
<evidence type="ECO:0000256" key="10">
    <source>
        <dbReference type="ARBA" id="ARBA00022840"/>
    </source>
</evidence>
<dbReference type="GO" id="GO:0008360">
    <property type="term" value="P:regulation of cell shape"/>
    <property type="evidence" value="ECO:0007669"/>
    <property type="project" value="UniProtKB-KW"/>
</dbReference>
<dbReference type="EMBL" id="KZ819351">
    <property type="protein sequence ID" value="PWN46208.1"/>
    <property type="molecule type" value="Genomic_DNA"/>
</dbReference>
<dbReference type="InterPro" id="IPR000291">
    <property type="entry name" value="D-Ala_lig_Van_CS"/>
</dbReference>
<evidence type="ECO:0000256" key="11">
    <source>
        <dbReference type="ARBA" id="ARBA00022842"/>
    </source>
</evidence>